<dbReference type="InterPro" id="IPR039420">
    <property type="entry name" value="WalR-like"/>
</dbReference>
<dbReference type="CDD" id="cd06170">
    <property type="entry name" value="LuxR_C_like"/>
    <property type="match status" value="1"/>
</dbReference>
<dbReference type="GO" id="GO:0003677">
    <property type="term" value="F:DNA binding"/>
    <property type="evidence" value="ECO:0007669"/>
    <property type="project" value="UniProtKB-KW"/>
</dbReference>
<accession>A0A3B1AHN9</accession>
<dbReference type="AlphaFoldDB" id="A0A3B1AHN9"/>
<evidence type="ECO:0000256" key="1">
    <source>
        <dbReference type="ARBA" id="ARBA00022553"/>
    </source>
</evidence>
<dbReference type="InterPro" id="IPR011006">
    <property type="entry name" value="CheY-like_superfamily"/>
</dbReference>
<feature type="domain" description="HTH luxR-type" evidence="3">
    <location>
        <begin position="142"/>
        <end position="207"/>
    </location>
</feature>
<dbReference type="InterPro" id="IPR000792">
    <property type="entry name" value="Tscrpt_reg_LuxR_C"/>
</dbReference>
<dbReference type="PROSITE" id="PS50043">
    <property type="entry name" value="HTH_LUXR_2"/>
    <property type="match status" value="1"/>
</dbReference>
<sequence length="214" mass="23603">MKAALLLEDFEETRTWLACIVRAAFDEIKIFEAATLEQARIILKNEKIDLALVDISLPDGNGVEFVTDVMRVSPETYCVMATIFDDDKHIFPALRAGAQGYLLKEQSTSDFITALQGIIKGEPPLSPAIARKMMSYFSSDGVDGKPNKLSERETEILTLIAKGLKRNEVASLLELSPNTVAAHLKRIYNKLNVSTRAEATMEALRMGLVNVGAE</sequence>
<name>A0A3B1AHN9_9ZZZZ</name>
<evidence type="ECO:0000259" key="3">
    <source>
        <dbReference type="PROSITE" id="PS50043"/>
    </source>
</evidence>
<keyword evidence="1" id="KW-0597">Phosphoprotein</keyword>
<dbReference type="SMART" id="SM00421">
    <property type="entry name" value="HTH_LUXR"/>
    <property type="match status" value="1"/>
</dbReference>
<gene>
    <name evidence="5" type="ORF">MNBD_GAMMA23-1847</name>
</gene>
<keyword evidence="2" id="KW-0238">DNA-binding</keyword>
<evidence type="ECO:0000313" key="5">
    <source>
        <dbReference type="EMBL" id="VAW99492.1"/>
    </source>
</evidence>
<dbReference type="Pfam" id="PF00196">
    <property type="entry name" value="GerE"/>
    <property type="match status" value="1"/>
</dbReference>
<proteinExistence type="predicted"/>
<evidence type="ECO:0000256" key="2">
    <source>
        <dbReference type="ARBA" id="ARBA00023125"/>
    </source>
</evidence>
<dbReference type="PRINTS" id="PR00038">
    <property type="entry name" value="HTHLUXR"/>
</dbReference>
<reference evidence="5" key="1">
    <citation type="submission" date="2018-06" db="EMBL/GenBank/DDBJ databases">
        <authorList>
            <person name="Zhirakovskaya E."/>
        </authorList>
    </citation>
    <scope>NUCLEOTIDE SEQUENCE</scope>
</reference>
<evidence type="ECO:0000259" key="4">
    <source>
        <dbReference type="PROSITE" id="PS50110"/>
    </source>
</evidence>
<dbReference type="SUPFAM" id="SSF46894">
    <property type="entry name" value="C-terminal effector domain of the bipartite response regulators"/>
    <property type="match status" value="1"/>
</dbReference>
<dbReference type="Gene3D" id="3.40.50.2300">
    <property type="match status" value="1"/>
</dbReference>
<dbReference type="CDD" id="cd17535">
    <property type="entry name" value="REC_NarL-like"/>
    <property type="match status" value="1"/>
</dbReference>
<dbReference type="GO" id="GO:0006355">
    <property type="term" value="P:regulation of DNA-templated transcription"/>
    <property type="evidence" value="ECO:0007669"/>
    <property type="project" value="InterPro"/>
</dbReference>
<organism evidence="5">
    <name type="scientific">hydrothermal vent metagenome</name>
    <dbReference type="NCBI Taxonomy" id="652676"/>
    <lineage>
        <taxon>unclassified sequences</taxon>
        <taxon>metagenomes</taxon>
        <taxon>ecological metagenomes</taxon>
    </lineage>
</organism>
<dbReference type="Pfam" id="PF00072">
    <property type="entry name" value="Response_reg"/>
    <property type="match status" value="1"/>
</dbReference>
<feature type="domain" description="Response regulatory" evidence="4">
    <location>
        <begin position="3"/>
        <end position="119"/>
    </location>
</feature>
<protein>
    <recommendedName>
        <fullName evidence="6">Two-component transcriptional response regulator, LuxR family</fullName>
    </recommendedName>
</protein>
<dbReference type="PROSITE" id="PS50110">
    <property type="entry name" value="RESPONSE_REGULATORY"/>
    <property type="match status" value="1"/>
</dbReference>
<dbReference type="InterPro" id="IPR058245">
    <property type="entry name" value="NreC/VraR/RcsB-like_REC"/>
</dbReference>
<dbReference type="SMART" id="SM00448">
    <property type="entry name" value="REC"/>
    <property type="match status" value="1"/>
</dbReference>
<dbReference type="SUPFAM" id="SSF52172">
    <property type="entry name" value="CheY-like"/>
    <property type="match status" value="1"/>
</dbReference>
<evidence type="ECO:0008006" key="6">
    <source>
        <dbReference type="Google" id="ProtNLM"/>
    </source>
</evidence>
<dbReference type="InterPro" id="IPR016032">
    <property type="entry name" value="Sig_transdc_resp-reg_C-effctor"/>
</dbReference>
<dbReference type="EMBL" id="UOFT01000079">
    <property type="protein sequence ID" value="VAW99492.1"/>
    <property type="molecule type" value="Genomic_DNA"/>
</dbReference>
<dbReference type="PANTHER" id="PTHR43214">
    <property type="entry name" value="TWO-COMPONENT RESPONSE REGULATOR"/>
    <property type="match status" value="1"/>
</dbReference>
<dbReference type="InterPro" id="IPR001789">
    <property type="entry name" value="Sig_transdc_resp-reg_receiver"/>
</dbReference>
<dbReference type="GO" id="GO:0000160">
    <property type="term" value="P:phosphorelay signal transduction system"/>
    <property type="evidence" value="ECO:0007669"/>
    <property type="project" value="InterPro"/>
</dbReference>